<reference evidence="1" key="1">
    <citation type="submission" date="2015-06" db="EMBL/GenBank/DDBJ databases">
        <authorList>
            <person name="Hoefler B.C."/>
            <person name="Straight P.D."/>
        </authorList>
    </citation>
    <scope>NUCLEOTIDE SEQUENCE</scope>
</reference>
<dbReference type="EMBL" id="GDHF01029703">
    <property type="protein sequence ID" value="JAI22611.1"/>
    <property type="molecule type" value="Transcribed_RNA"/>
</dbReference>
<dbReference type="AlphaFoldDB" id="A0A0K8U7R2"/>
<name>A0A0K8U7R2_BACLA</name>
<evidence type="ECO:0000313" key="1">
    <source>
        <dbReference type="EMBL" id="JAI22611.1"/>
    </source>
</evidence>
<accession>A0A0K8U7R2</accession>
<evidence type="ECO:0000313" key="2">
    <source>
        <dbReference type="EMBL" id="JAI36282.1"/>
    </source>
</evidence>
<protein>
    <submittedName>
        <fullName evidence="1">Uncharacterized protein</fullName>
    </submittedName>
</protein>
<proteinExistence type="predicted"/>
<feature type="non-terminal residue" evidence="1">
    <location>
        <position position="186"/>
    </location>
</feature>
<organism evidence="1">
    <name type="scientific">Bactrocera latifrons</name>
    <name type="common">Malaysian fruit fly</name>
    <name type="synonym">Chaetodacus latifrons</name>
    <dbReference type="NCBI Taxonomy" id="174628"/>
    <lineage>
        <taxon>Eukaryota</taxon>
        <taxon>Metazoa</taxon>
        <taxon>Ecdysozoa</taxon>
        <taxon>Arthropoda</taxon>
        <taxon>Hexapoda</taxon>
        <taxon>Insecta</taxon>
        <taxon>Pterygota</taxon>
        <taxon>Neoptera</taxon>
        <taxon>Endopterygota</taxon>
        <taxon>Diptera</taxon>
        <taxon>Brachycera</taxon>
        <taxon>Muscomorpha</taxon>
        <taxon>Tephritoidea</taxon>
        <taxon>Tephritidae</taxon>
        <taxon>Bactrocera</taxon>
        <taxon>Bactrocera</taxon>
    </lineage>
</organism>
<sequence length="186" mass="21391">MEKVWTDFRFALKRKMIKNKNQISGTGGGLFILVNISSLEEEGRAILSLNKSVEALKGIQSFGISINVSDDIPITRRKRAIDVIPPTQPQMQKEIFVSFDHKLEAIRDNDHLAQTTAQKKQKLNKMGLLQEKINIQKKMEDKVSKVLNTLMKQQNEHAQEQSETSRWHSAVTTTTTSRWIRKLYEI</sequence>
<dbReference type="EMBL" id="GDHF01016032">
    <property type="protein sequence ID" value="JAI36282.1"/>
    <property type="molecule type" value="Transcribed_RNA"/>
</dbReference>
<gene>
    <name evidence="1" type="ORF">c2_g1_i2</name>
    <name evidence="2" type="ORF">c2_g1_i5</name>
</gene>